<protein>
    <submittedName>
        <fullName evidence="1">Uncharacterized protein</fullName>
    </submittedName>
</protein>
<organism evidence="1">
    <name type="scientific">Anguilla anguilla</name>
    <name type="common">European freshwater eel</name>
    <name type="synonym">Muraena anguilla</name>
    <dbReference type="NCBI Taxonomy" id="7936"/>
    <lineage>
        <taxon>Eukaryota</taxon>
        <taxon>Metazoa</taxon>
        <taxon>Chordata</taxon>
        <taxon>Craniata</taxon>
        <taxon>Vertebrata</taxon>
        <taxon>Euteleostomi</taxon>
        <taxon>Actinopterygii</taxon>
        <taxon>Neopterygii</taxon>
        <taxon>Teleostei</taxon>
        <taxon>Anguilliformes</taxon>
        <taxon>Anguillidae</taxon>
        <taxon>Anguilla</taxon>
    </lineage>
</organism>
<dbReference type="AlphaFoldDB" id="A0A0E9U7P3"/>
<dbReference type="EMBL" id="GBXM01046653">
    <property type="protein sequence ID" value="JAH61924.1"/>
    <property type="molecule type" value="Transcribed_RNA"/>
</dbReference>
<reference evidence="1" key="2">
    <citation type="journal article" date="2015" name="Fish Shellfish Immunol.">
        <title>Early steps in the European eel (Anguilla anguilla)-Vibrio vulnificus interaction in the gills: Role of the RtxA13 toxin.</title>
        <authorList>
            <person name="Callol A."/>
            <person name="Pajuelo D."/>
            <person name="Ebbesson L."/>
            <person name="Teles M."/>
            <person name="MacKenzie S."/>
            <person name="Amaro C."/>
        </authorList>
    </citation>
    <scope>NUCLEOTIDE SEQUENCE</scope>
</reference>
<name>A0A0E9U7P3_ANGAN</name>
<sequence>MDKGSVTLRLPHMSGVGSALYLWL</sequence>
<reference evidence="1" key="1">
    <citation type="submission" date="2014-11" db="EMBL/GenBank/DDBJ databases">
        <authorList>
            <person name="Amaro Gonzalez C."/>
        </authorList>
    </citation>
    <scope>NUCLEOTIDE SEQUENCE</scope>
</reference>
<proteinExistence type="predicted"/>
<evidence type="ECO:0000313" key="1">
    <source>
        <dbReference type="EMBL" id="JAH61924.1"/>
    </source>
</evidence>
<accession>A0A0E9U7P3</accession>